<gene>
    <name evidence="1" type="ORF">CAMP_LOCUS7669</name>
</gene>
<comment type="caution">
    <text evidence="1">The sequence shown here is derived from an EMBL/GenBank/DDBJ whole genome shotgun (WGS) entry which is preliminary data.</text>
</comment>
<organism evidence="1 2">
    <name type="scientific">Caenorhabditis angaria</name>
    <dbReference type="NCBI Taxonomy" id="860376"/>
    <lineage>
        <taxon>Eukaryota</taxon>
        <taxon>Metazoa</taxon>
        <taxon>Ecdysozoa</taxon>
        <taxon>Nematoda</taxon>
        <taxon>Chromadorea</taxon>
        <taxon>Rhabditida</taxon>
        <taxon>Rhabditina</taxon>
        <taxon>Rhabditomorpha</taxon>
        <taxon>Rhabditoidea</taxon>
        <taxon>Rhabditidae</taxon>
        <taxon>Peloderinae</taxon>
        <taxon>Caenorhabditis</taxon>
    </lineage>
</organism>
<sequence length="301" mass="34056">MSADERLEEVCETLEDPDVELRRKISTILTIPRIFTVQELTTERCEKLFTSAPVEVFDCVLNSEDRQFQDGKPLIAHILSFCCQMTSPTTHMKFKPVIANIVKLSTPKNGPLTTSTLNDITIIVTYMSDDRKCIYDFLRNTTSYFINQGEKLEVEVFLSISKLLLSKIFSLINVGDDASTIDTRVWPVGILSIIRNLIKEKTEKMSETIIIGIWDIIGSVSRLMGPDWFSLDENFAKIVAQMNTVEINMALHTADSIDVVKFARHLRILEVFVSAINDEEIFTEGGTLNDVCLAVSFIFIQ</sequence>
<reference evidence="1" key="1">
    <citation type="submission" date="2022-11" db="EMBL/GenBank/DDBJ databases">
        <authorList>
            <person name="Kikuchi T."/>
        </authorList>
    </citation>
    <scope>NUCLEOTIDE SEQUENCE</scope>
    <source>
        <strain evidence="1">PS1010</strain>
    </source>
</reference>
<protein>
    <submittedName>
        <fullName evidence="1">Uncharacterized protein</fullName>
    </submittedName>
</protein>
<dbReference type="OrthoDB" id="5839964at2759"/>
<proteinExistence type="predicted"/>
<dbReference type="EMBL" id="CANHGI010000003">
    <property type="protein sequence ID" value="CAI5445032.1"/>
    <property type="molecule type" value="Genomic_DNA"/>
</dbReference>
<evidence type="ECO:0000313" key="2">
    <source>
        <dbReference type="Proteomes" id="UP001152747"/>
    </source>
</evidence>
<dbReference type="AlphaFoldDB" id="A0A9P1IKS5"/>
<keyword evidence="2" id="KW-1185">Reference proteome</keyword>
<dbReference type="Proteomes" id="UP001152747">
    <property type="component" value="Unassembled WGS sequence"/>
</dbReference>
<name>A0A9P1IKS5_9PELO</name>
<accession>A0A9P1IKS5</accession>
<evidence type="ECO:0000313" key="1">
    <source>
        <dbReference type="EMBL" id="CAI5445032.1"/>
    </source>
</evidence>